<proteinExistence type="predicted"/>
<dbReference type="EMBL" id="JABMOJ010000413">
    <property type="protein sequence ID" value="NQV65863.1"/>
    <property type="molecule type" value="Genomic_DNA"/>
</dbReference>
<evidence type="ECO:0000313" key="2">
    <source>
        <dbReference type="EMBL" id="NQV65863.1"/>
    </source>
</evidence>
<comment type="caution">
    <text evidence="2">The sequence shown here is derived from an EMBL/GenBank/DDBJ whole genome shotgun (WGS) entry which is preliminary data.</text>
</comment>
<organism evidence="2 3">
    <name type="scientific">SAR86 cluster bacterium</name>
    <dbReference type="NCBI Taxonomy" id="2030880"/>
    <lineage>
        <taxon>Bacteria</taxon>
        <taxon>Pseudomonadati</taxon>
        <taxon>Pseudomonadota</taxon>
        <taxon>Gammaproteobacteria</taxon>
        <taxon>SAR86 cluster</taxon>
    </lineage>
</organism>
<evidence type="ECO:0000313" key="3">
    <source>
        <dbReference type="Proteomes" id="UP000754644"/>
    </source>
</evidence>
<dbReference type="AlphaFoldDB" id="A0A973A9K2"/>
<accession>A0A973A9K2</accession>
<feature type="domain" description="Beta-lactamase-related" evidence="1">
    <location>
        <begin position="36"/>
        <end position="400"/>
    </location>
</feature>
<dbReference type="InterPro" id="IPR001466">
    <property type="entry name" value="Beta-lactam-related"/>
</dbReference>
<dbReference type="InterPro" id="IPR012338">
    <property type="entry name" value="Beta-lactam/transpept-like"/>
</dbReference>
<gene>
    <name evidence="2" type="ORF">HQ497_10920</name>
</gene>
<reference evidence="2" key="1">
    <citation type="submission" date="2020-05" db="EMBL/GenBank/DDBJ databases">
        <title>Sulfur intermediates as new biogeochemical hubs in an aquatic model microbial ecosystem.</title>
        <authorList>
            <person name="Vigneron A."/>
        </authorList>
    </citation>
    <scope>NUCLEOTIDE SEQUENCE</scope>
    <source>
        <strain evidence="2">Bin.250</strain>
    </source>
</reference>
<dbReference type="Pfam" id="PF00144">
    <property type="entry name" value="Beta-lactamase"/>
    <property type="match status" value="1"/>
</dbReference>
<dbReference type="Proteomes" id="UP000754644">
    <property type="component" value="Unassembled WGS sequence"/>
</dbReference>
<dbReference type="Gene3D" id="3.40.710.10">
    <property type="entry name" value="DD-peptidase/beta-lactamase superfamily"/>
    <property type="match status" value="1"/>
</dbReference>
<dbReference type="SUPFAM" id="SSF56601">
    <property type="entry name" value="beta-lactamase/transpeptidase-like"/>
    <property type="match status" value="1"/>
</dbReference>
<dbReference type="PANTHER" id="PTHR43319:SF3">
    <property type="entry name" value="BETA-LACTAMASE-RELATED DOMAIN-CONTAINING PROTEIN"/>
    <property type="match status" value="1"/>
</dbReference>
<dbReference type="InterPro" id="IPR052907">
    <property type="entry name" value="Beta-lactamase/esterase"/>
</dbReference>
<sequence length="407" mass="44819">MSKNPANQIRIQGTVAPGFESVKTLYTRNMQTLAERDTQLCVYHQGEKVVDLWASTDANADFSADSLINVFSSGKSLEALAMASLVSKGLLDYQAKVADYWPEFGANGKSDLTVAELMRHEAGLAALNVSIKADDLLTANIKQNKIGRIIEDHGQTFRAGSTREYHAVTRGWIVNEVFRRVDPAGRTIGEFLREDISQPLGVDAFIGVRQEELSRRVKVSVLNMRFQLKESLKPKFLNRKMEHNIFQTLQRLVQIIPAMRRGTGRGAPPPFAGMDRIAFFNEPAIAMGETPSANANCSARGLAKIAAMLAGGGQWEGTRYLTEQAWQALHGDPIEAQMGITATTFTQGGVARFARPEQYNAKLDHALNIGREGFYGWMGLGGSIFQWHPQANIGFGYVPTSLNVLDL</sequence>
<dbReference type="PANTHER" id="PTHR43319">
    <property type="entry name" value="BETA-LACTAMASE-RELATED"/>
    <property type="match status" value="1"/>
</dbReference>
<evidence type="ECO:0000259" key="1">
    <source>
        <dbReference type="Pfam" id="PF00144"/>
    </source>
</evidence>
<name>A0A973A9K2_9GAMM</name>
<protein>
    <submittedName>
        <fullName evidence="2">Beta-lactamase family protein</fullName>
    </submittedName>
</protein>